<keyword evidence="2" id="KW-1133">Transmembrane helix</keyword>
<dbReference type="Proteomes" id="UP000009097">
    <property type="component" value="Unassembled WGS sequence"/>
</dbReference>
<dbReference type="VEuPathDB" id="FungiDB:FOXG_10452"/>
<evidence type="ECO:0008006" key="5">
    <source>
        <dbReference type="Google" id="ProtNLM"/>
    </source>
</evidence>
<dbReference type="AlphaFoldDB" id="A0A0J9VGL0"/>
<feature type="region of interest" description="Disordered" evidence="1">
    <location>
        <begin position="351"/>
        <end position="385"/>
    </location>
</feature>
<dbReference type="RefSeq" id="XP_018248131.1">
    <property type="nucleotide sequence ID" value="XM_018389798.1"/>
</dbReference>
<feature type="region of interest" description="Disordered" evidence="1">
    <location>
        <begin position="285"/>
        <end position="310"/>
    </location>
</feature>
<dbReference type="RefSeq" id="XP_018248130.1">
    <property type="nucleotide sequence ID" value="XM_018389797.1"/>
</dbReference>
<evidence type="ECO:0000256" key="2">
    <source>
        <dbReference type="SAM" id="Phobius"/>
    </source>
</evidence>
<protein>
    <recommendedName>
        <fullName evidence="5">Integral membrane protein</fullName>
    </recommendedName>
</protein>
<feature type="transmembrane region" description="Helical" evidence="2">
    <location>
        <begin position="209"/>
        <end position="225"/>
    </location>
</feature>
<dbReference type="PANTHER" id="PTHR35179">
    <property type="entry name" value="PROTEIN CBG02620"/>
    <property type="match status" value="1"/>
</dbReference>
<keyword evidence="2" id="KW-0812">Transmembrane</keyword>
<reference evidence="3" key="1">
    <citation type="submission" date="2007-04" db="EMBL/GenBank/DDBJ databases">
        <authorList>
            <consortium name="The Broad Institute Genome Sequencing Platform"/>
            <person name="Birren B."/>
            <person name="Lander E."/>
            <person name="Galagan J."/>
            <person name="Nusbaum C."/>
            <person name="Devon K."/>
            <person name="Ma L.-J."/>
            <person name="Jaffe D."/>
            <person name="Butler J."/>
            <person name="Alvarez P."/>
            <person name="Gnerre S."/>
            <person name="Grabherr M."/>
            <person name="Kleber M."/>
            <person name="Mauceli E."/>
            <person name="Brockman W."/>
            <person name="MacCallum I.A."/>
            <person name="Young S."/>
            <person name="LaButti K."/>
            <person name="DeCaprio D."/>
            <person name="Crawford M."/>
            <person name="Koehrsen M."/>
            <person name="Engels R."/>
            <person name="Montgomery P."/>
            <person name="Pearson M."/>
            <person name="Howarth C."/>
            <person name="Larson L."/>
            <person name="White J."/>
            <person name="O'Leary S."/>
            <person name="Kodira C."/>
            <person name="Zeng Q."/>
            <person name="Yandava C."/>
            <person name="Alvarado L."/>
            <person name="Kistler C."/>
            <person name="Shim W.-B."/>
            <person name="Kang S."/>
            <person name="Woloshuk C."/>
        </authorList>
    </citation>
    <scope>NUCLEOTIDE SEQUENCE</scope>
    <source>
        <strain evidence="3">4287</strain>
    </source>
</reference>
<dbReference type="EMBL" id="DS231708">
    <property type="protein sequence ID" value="KNB10085.1"/>
    <property type="molecule type" value="Genomic_DNA"/>
</dbReference>
<proteinExistence type="predicted"/>
<evidence type="ECO:0000256" key="1">
    <source>
        <dbReference type="SAM" id="MobiDB-lite"/>
    </source>
</evidence>
<evidence type="ECO:0000313" key="4">
    <source>
        <dbReference type="Proteomes" id="UP000009097"/>
    </source>
</evidence>
<gene>
    <name evidence="3" type="ORF">FOXG_10452</name>
</gene>
<dbReference type="PANTHER" id="PTHR35179:SF1">
    <property type="entry name" value="INTEGRAL MEMBRANE PROTEIN"/>
    <property type="match status" value="1"/>
</dbReference>
<evidence type="ECO:0000313" key="3">
    <source>
        <dbReference type="EMBL" id="KNB10085.1"/>
    </source>
</evidence>
<reference evidence="3" key="2">
    <citation type="journal article" date="2010" name="Nature">
        <title>Comparative genomics reveals mobile pathogenicity chromosomes in Fusarium.</title>
        <authorList>
            <person name="Ma L.J."/>
            <person name="van der Does H.C."/>
            <person name="Borkovich K.A."/>
            <person name="Coleman J.J."/>
            <person name="Daboussi M.J."/>
            <person name="Di Pietro A."/>
            <person name="Dufresne M."/>
            <person name="Freitag M."/>
            <person name="Grabherr M."/>
            <person name="Henrissat B."/>
            <person name="Houterman P.M."/>
            <person name="Kang S."/>
            <person name="Shim W.B."/>
            <person name="Woloshuk C."/>
            <person name="Xie X."/>
            <person name="Xu J.R."/>
            <person name="Antoniw J."/>
            <person name="Baker S.E."/>
            <person name="Bluhm B.H."/>
            <person name="Breakspear A."/>
            <person name="Brown D.W."/>
            <person name="Butchko R.A."/>
            <person name="Chapman S."/>
            <person name="Coulson R."/>
            <person name="Coutinho P.M."/>
            <person name="Danchin E.G."/>
            <person name="Diener A."/>
            <person name="Gale L.R."/>
            <person name="Gardiner D.M."/>
            <person name="Goff S."/>
            <person name="Hammond-Kosack K.E."/>
            <person name="Hilburn K."/>
            <person name="Hua-Van A."/>
            <person name="Jonkers W."/>
            <person name="Kazan K."/>
            <person name="Kodira C.D."/>
            <person name="Koehrsen M."/>
            <person name="Kumar L."/>
            <person name="Lee Y.H."/>
            <person name="Li L."/>
            <person name="Manners J.M."/>
            <person name="Miranda-Saavedra D."/>
            <person name="Mukherjee M."/>
            <person name="Park G."/>
            <person name="Park J."/>
            <person name="Park S.Y."/>
            <person name="Proctor R.H."/>
            <person name="Regev A."/>
            <person name="Ruiz-Roldan M.C."/>
            <person name="Sain D."/>
            <person name="Sakthikumar S."/>
            <person name="Sykes S."/>
            <person name="Schwartz D.C."/>
            <person name="Turgeon B.G."/>
            <person name="Wapinski I."/>
            <person name="Yoder O."/>
            <person name="Young S."/>
            <person name="Zeng Q."/>
            <person name="Zhou S."/>
            <person name="Galagan J."/>
            <person name="Cuomo C.A."/>
            <person name="Kistler H.C."/>
            <person name="Rep M."/>
        </authorList>
    </citation>
    <scope>NUCLEOTIDE SEQUENCE [LARGE SCALE GENOMIC DNA]</scope>
    <source>
        <strain evidence="3">4287</strain>
    </source>
</reference>
<dbReference type="EMBL" id="DS231708">
    <property type="protein sequence ID" value="KNB10086.1"/>
    <property type="molecule type" value="Genomic_DNA"/>
</dbReference>
<dbReference type="KEGG" id="fox:FOXG_10452"/>
<feature type="transmembrane region" description="Helical" evidence="2">
    <location>
        <begin position="171"/>
        <end position="189"/>
    </location>
</feature>
<dbReference type="OrthoDB" id="3205825at2759"/>
<organism evidence="3 4">
    <name type="scientific">Fusarium oxysporum f. sp. lycopersici (strain 4287 / CBS 123668 / FGSC 9935 / NRRL 34936)</name>
    <name type="common">Fusarium vascular wilt of tomato</name>
    <dbReference type="NCBI Taxonomy" id="426428"/>
    <lineage>
        <taxon>Eukaryota</taxon>
        <taxon>Fungi</taxon>
        <taxon>Dikarya</taxon>
        <taxon>Ascomycota</taxon>
        <taxon>Pezizomycotina</taxon>
        <taxon>Sordariomycetes</taxon>
        <taxon>Hypocreomycetidae</taxon>
        <taxon>Hypocreales</taxon>
        <taxon>Nectriaceae</taxon>
        <taxon>Fusarium</taxon>
        <taxon>Fusarium oxysporum species complex</taxon>
    </lineage>
</organism>
<feature type="transmembrane region" description="Helical" evidence="2">
    <location>
        <begin position="58"/>
        <end position="81"/>
    </location>
</feature>
<sequence length="385" mass="44130">MATEHGFLVPPNFKEEPPSDDDMNFASIIWGLSLGVTIFNCGKAMRQTQAAIRRRNRLTLYIMFIWLEVCSSTVLGIMVWLYLRGIIKPSFQYYFFIIVFWSIQVQCLIQIIINRVSLLMVVRRNGTVLKWTCFGILLAINISVFCVWIPARLQISEKYIHVNEIWDRMEKVLFAIMDAALNFYFIWVVKQRLVANGLQKYTRLYHMNMFLVAISIALDVSYGLSNSVCHLALTLFKILLIGMMSLPNSFVYVQFHPLVYLCKLHIEMNMADLIGKVVRAGNNQADGTHDYSSRSRTTVKTGTRPAGASRFGGGLTRTHIELGEEDEIELKHRENLEGIKKTVITEVIRSPNSEDDEIMEHHERAVSEASSTNARHEPYSIEHAK</sequence>
<dbReference type="GeneID" id="28951931"/>
<feature type="transmembrane region" description="Helical" evidence="2">
    <location>
        <begin position="25"/>
        <end position="46"/>
    </location>
</feature>
<feature type="transmembrane region" description="Helical" evidence="2">
    <location>
        <begin position="128"/>
        <end position="151"/>
    </location>
</feature>
<name>A0A0J9VGL0_FUSO4</name>
<feature type="transmembrane region" description="Helical" evidence="2">
    <location>
        <begin position="231"/>
        <end position="253"/>
    </location>
</feature>
<accession>A0A0J9VGL0</accession>
<feature type="transmembrane region" description="Helical" evidence="2">
    <location>
        <begin position="93"/>
        <end position="116"/>
    </location>
</feature>
<keyword evidence="2" id="KW-0472">Membrane</keyword>
<feature type="compositionally biased region" description="Basic and acidic residues" evidence="1">
    <location>
        <begin position="374"/>
        <end position="385"/>
    </location>
</feature>